<dbReference type="FunFam" id="3.40.50.2300:FF:000152">
    <property type="entry name" value="G protein-coupled receptor class C group 6 member A"/>
    <property type="match status" value="1"/>
</dbReference>
<dbReference type="InParanoid" id="A0A4W3J870"/>
<comment type="subcellular location">
    <subcellularLocation>
        <location evidence="1">Cell membrane</location>
        <topology evidence="1">Multi-pass membrane protein</topology>
    </subcellularLocation>
</comment>
<dbReference type="InterPro" id="IPR000337">
    <property type="entry name" value="GPCR_3"/>
</dbReference>
<dbReference type="PANTHER" id="PTHR24061">
    <property type="entry name" value="CALCIUM-SENSING RECEPTOR-RELATED"/>
    <property type="match status" value="1"/>
</dbReference>
<evidence type="ECO:0000256" key="6">
    <source>
        <dbReference type="ARBA" id="ARBA00022989"/>
    </source>
</evidence>
<reference evidence="18" key="1">
    <citation type="journal article" date="2006" name="Science">
        <title>Ancient noncoding elements conserved in the human genome.</title>
        <authorList>
            <person name="Venkatesh B."/>
            <person name="Kirkness E.F."/>
            <person name="Loh Y.H."/>
            <person name="Halpern A.L."/>
            <person name="Lee A.P."/>
            <person name="Johnson J."/>
            <person name="Dandona N."/>
            <person name="Viswanathan L.D."/>
            <person name="Tay A."/>
            <person name="Venter J.C."/>
            <person name="Strausberg R.L."/>
            <person name="Brenner S."/>
        </authorList>
    </citation>
    <scope>NUCLEOTIDE SEQUENCE [LARGE SCALE GENOMIC DNA]</scope>
</reference>
<dbReference type="GO" id="GO:0004930">
    <property type="term" value="F:G protein-coupled receptor activity"/>
    <property type="evidence" value="ECO:0007669"/>
    <property type="project" value="UniProtKB-KW"/>
</dbReference>
<keyword evidence="7" id="KW-0297">G-protein coupled receptor</keyword>
<dbReference type="InterPro" id="IPR028082">
    <property type="entry name" value="Peripla_BP_I"/>
</dbReference>
<sequence length="882" mass="100143">VCECCVLFLYCIFHLSLGNPCVVPNDVVGAKDPGDIILGGVFAVHQQVKGLFDIEGFLRAEAMMYTIQLINNSTLLPGIKLGYEIYDTCADTSRALTASMRFLSTANSSGTCLDVQCNYTNYQPIVKAVVGEGYSELSISIARIFNLFLMPQVSYASSAEILSDKVRFPSFCRTVPSDIHQTEALARLVSNFHWNWIGIIATDDDYGQSAMASFVEKAQKLNICFGLKELIPTYIGDKTTDDKIQAVVSKIKNTPNANVIVIFAKIPLIIKLFTQVMEHNVTRTWIATDVWSTSREVSSMMNIQKIGKVFGTSFKNGNIPGFLEHLKKLRAAPGTMNRFLEEYRQLRFNCSDEYFRYNETCNSNSHQCTLPNSLKLLSPLACTKRNESFTEIDDDFLVRNAEMSGTYATYLAVRTIAYAIKKVLKCQEGTCQRTFSFAPWQVISHVFFKIKENNYLFKYKLILKSPWNSKAFAHRCMFWYVFPVVVIIEINLPHVTLIKIFSKCSQSCKPGQWKIQNNTLPSCCYECANYTNTCFKCLDNQWSPHGSSKCFDRKTEFFRWSNGFAIVLLVFAFLGILLIIVTIIIFILNRSTPVVKAAGGSLCYLILVSLILSFASTGFFIGLPEKFTCIIRQPLFGISFTVCVSWILIKSFRINLAFKFDPVVHKQMKKLYKPTLILIICTGIQVIICSIWLGIKPPRLSESYDKSRIILLQCDEGSNVAFGVMLGYIAVLATFCFLLAFRGRKLPGAYNEARFITFSMLIYLIVWVSFVPVYLNTQGQYLPAVEMVAILASNYGILCCHFFPKCYIICFKKESNTAEEYMKNVRDHYLPQKSLPPPDNLSIWSIPTWAKFPHDYWRPDRLPDRHQVLDEGQLSPAERQED</sequence>
<keyword evidence="5 15" id="KW-0732">Signal</keyword>
<dbReference type="PRINTS" id="PR00592">
    <property type="entry name" value="CASENSINGR"/>
</dbReference>
<dbReference type="InterPro" id="IPR017978">
    <property type="entry name" value="GPCR_3_C"/>
</dbReference>
<reference evidence="17" key="5">
    <citation type="submission" date="2025-09" db="UniProtKB">
        <authorList>
            <consortium name="Ensembl"/>
        </authorList>
    </citation>
    <scope>IDENTIFICATION</scope>
</reference>
<dbReference type="Gene3D" id="2.10.50.30">
    <property type="entry name" value="GPCR, family 3, nine cysteines domain"/>
    <property type="match status" value="1"/>
</dbReference>
<dbReference type="OMA" id="CYECANY"/>
<dbReference type="InterPro" id="IPR001828">
    <property type="entry name" value="ANF_lig-bd_rcpt"/>
</dbReference>
<feature type="chain" id="PRO_5021234034" description="G-protein coupled receptor family C group 6 member A" evidence="15">
    <location>
        <begin position="19"/>
        <end position="882"/>
    </location>
</feature>
<evidence type="ECO:0000256" key="11">
    <source>
        <dbReference type="ARBA" id="ARBA00023180"/>
    </source>
</evidence>
<dbReference type="Gene3D" id="3.40.50.2300">
    <property type="match status" value="2"/>
</dbReference>
<evidence type="ECO:0000256" key="15">
    <source>
        <dbReference type="SAM" id="SignalP"/>
    </source>
</evidence>
<keyword evidence="9" id="KW-1015">Disulfide bond</keyword>
<feature type="signal peptide" evidence="15">
    <location>
        <begin position="1"/>
        <end position="18"/>
    </location>
</feature>
<dbReference type="Pfam" id="PF01094">
    <property type="entry name" value="ANF_receptor"/>
    <property type="match status" value="1"/>
</dbReference>
<dbReference type="InterPro" id="IPR038550">
    <property type="entry name" value="GPCR_3_9-Cys_sf"/>
</dbReference>
<dbReference type="Ensembl" id="ENSCMIT00000038892.1">
    <property type="protein sequence ID" value="ENSCMIP00000038342.1"/>
    <property type="gene ID" value="ENSCMIG00000016100.1"/>
</dbReference>
<evidence type="ECO:0000256" key="8">
    <source>
        <dbReference type="ARBA" id="ARBA00023136"/>
    </source>
</evidence>
<dbReference type="GO" id="GO:0005886">
    <property type="term" value="C:plasma membrane"/>
    <property type="evidence" value="ECO:0007669"/>
    <property type="project" value="UniProtKB-SubCell"/>
</dbReference>
<evidence type="ECO:0000256" key="14">
    <source>
        <dbReference type="SAM" id="Phobius"/>
    </source>
</evidence>
<reference evidence="18" key="2">
    <citation type="journal article" date="2007" name="PLoS Biol.">
        <title>Survey sequencing and comparative analysis of the elephant shark (Callorhinchus milii) genome.</title>
        <authorList>
            <person name="Venkatesh B."/>
            <person name="Kirkness E.F."/>
            <person name="Loh Y.H."/>
            <person name="Halpern A.L."/>
            <person name="Lee A.P."/>
            <person name="Johnson J."/>
            <person name="Dandona N."/>
            <person name="Viswanathan L.D."/>
            <person name="Tay A."/>
            <person name="Venter J.C."/>
            <person name="Strausberg R.L."/>
            <person name="Brenner S."/>
        </authorList>
    </citation>
    <scope>NUCLEOTIDE SEQUENCE [LARGE SCALE GENOMIC DNA]</scope>
</reference>
<feature type="transmembrane region" description="Helical" evidence="14">
    <location>
        <begin position="601"/>
        <end position="624"/>
    </location>
</feature>
<evidence type="ECO:0000256" key="13">
    <source>
        <dbReference type="ARBA" id="ARBA00039774"/>
    </source>
</evidence>
<evidence type="ECO:0000256" key="7">
    <source>
        <dbReference type="ARBA" id="ARBA00023040"/>
    </source>
</evidence>
<keyword evidence="12" id="KW-0807">Transducer</keyword>
<keyword evidence="4 14" id="KW-0812">Transmembrane</keyword>
<keyword evidence="3" id="KW-1003">Cell membrane</keyword>
<dbReference type="PRINTS" id="PR00248">
    <property type="entry name" value="GPCRMGR"/>
</dbReference>
<dbReference type="PANTHER" id="PTHR24061:SF506">
    <property type="entry name" value="G-PROTEIN COUPLED RECEPTOR FAMILY C GROUP 6 MEMBER A-LIKE PRECURSOR"/>
    <property type="match status" value="1"/>
</dbReference>
<keyword evidence="18" id="KW-1185">Reference proteome</keyword>
<keyword evidence="11" id="KW-0325">Glycoprotein</keyword>
<feature type="transmembrane region" description="Helical" evidence="14">
    <location>
        <begin position="720"/>
        <end position="741"/>
    </location>
</feature>
<evidence type="ECO:0000256" key="2">
    <source>
        <dbReference type="ARBA" id="ARBA00011748"/>
    </source>
</evidence>
<dbReference type="PROSITE" id="PS50259">
    <property type="entry name" value="G_PROTEIN_RECEP_F3_4"/>
    <property type="match status" value="1"/>
</dbReference>
<proteinExistence type="predicted"/>
<evidence type="ECO:0000256" key="5">
    <source>
        <dbReference type="ARBA" id="ARBA00022729"/>
    </source>
</evidence>
<evidence type="ECO:0000256" key="4">
    <source>
        <dbReference type="ARBA" id="ARBA00022692"/>
    </source>
</evidence>
<evidence type="ECO:0000313" key="17">
    <source>
        <dbReference type="Ensembl" id="ENSCMIP00000038342.1"/>
    </source>
</evidence>
<evidence type="ECO:0000256" key="10">
    <source>
        <dbReference type="ARBA" id="ARBA00023170"/>
    </source>
</evidence>
<evidence type="ECO:0000256" key="3">
    <source>
        <dbReference type="ARBA" id="ARBA00022475"/>
    </source>
</evidence>
<evidence type="ECO:0000256" key="9">
    <source>
        <dbReference type="ARBA" id="ARBA00023157"/>
    </source>
</evidence>
<accession>A0A4W3J870</accession>
<dbReference type="GeneTree" id="ENSGT00940000158416"/>
<evidence type="ECO:0000256" key="1">
    <source>
        <dbReference type="ARBA" id="ARBA00004651"/>
    </source>
</evidence>
<organism evidence="17 18">
    <name type="scientific">Callorhinchus milii</name>
    <name type="common">Ghost shark</name>
    <dbReference type="NCBI Taxonomy" id="7868"/>
    <lineage>
        <taxon>Eukaryota</taxon>
        <taxon>Metazoa</taxon>
        <taxon>Chordata</taxon>
        <taxon>Craniata</taxon>
        <taxon>Vertebrata</taxon>
        <taxon>Chondrichthyes</taxon>
        <taxon>Holocephali</taxon>
        <taxon>Chimaeriformes</taxon>
        <taxon>Callorhinchidae</taxon>
        <taxon>Callorhinchus</taxon>
    </lineage>
</organism>
<dbReference type="InterPro" id="IPR000068">
    <property type="entry name" value="GPCR_3_Ca_sens_rcpt-rel"/>
</dbReference>
<evidence type="ECO:0000259" key="16">
    <source>
        <dbReference type="PROSITE" id="PS50259"/>
    </source>
</evidence>
<keyword evidence="6 14" id="KW-1133">Transmembrane helix</keyword>
<feature type="transmembrane region" description="Helical" evidence="14">
    <location>
        <begin position="630"/>
        <end position="649"/>
    </location>
</feature>
<keyword evidence="10" id="KW-0675">Receptor</keyword>
<dbReference type="Pfam" id="PF00003">
    <property type="entry name" value="7tm_3"/>
    <property type="match status" value="1"/>
</dbReference>
<feature type="transmembrane region" description="Helical" evidence="14">
    <location>
        <begin position="781"/>
        <end position="803"/>
    </location>
</feature>
<name>A0A4W3J870_CALMI</name>
<reference evidence="17" key="4">
    <citation type="submission" date="2025-08" db="UniProtKB">
        <authorList>
            <consortium name="Ensembl"/>
        </authorList>
    </citation>
    <scope>IDENTIFICATION</scope>
</reference>
<feature type="transmembrane region" description="Helical" evidence="14">
    <location>
        <begin position="563"/>
        <end position="589"/>
    </location>
</feature>
<dbReference type="AlphaFoldDB" id="A0A4W3J870"/>
<reference evidence="18" key="3">
    <citation type="journal article" date="2014" name="Nature">
        <title>Elephant shark genome provides unique insights into gnathostome evolution.</title>
        <authorList>
            <consortium name="International Elephant Shark Genome Sequencing Consortium"/>
            <person name="Venkatesh B."/>
            <person name="Lee A.P."/>
            <person name="Ravi V."/>
            <person name="Maurya A.K."/>
            <person name="Lian M.M."/>
            <person name="Swann J.B."/>
            <person name="Ohta Y."/>
            <person name="Flajnik M.F."/>
            <person name="Sutoh Y."/>
            <person name="Kasahara M."/>
            <person name="Hoon S."/>
            <person name="Gangu V."/>
            <person name="Roy S.W."/>
            <person name="Irimia M."/>
            <person name="Korzh V."/>
            <person name="Kondrychyn I."/>
            <person name="Lim Z.W."/>
            <person name="Tay B.H."/>
            <person name="Tohari S."/>
            <person name="Kong K.W."/>
            <person name="Ho S."/>
            <person name="Lorente-Galdos B."/>
            <person name="Quilez J."/>
            <person name="Marques-Bonet T."/>
            <person name="Raney B.J."/>
            <person name="Ingham P.W."/>
            <person name="Tay A."/>
            <person name="Hillier L.W."/>
            <person name="Minx P."/>
            <person name="Boehm T."/>
            <person name="Wilson R.K."/>
            <person name="Brenner S."/>
            <person name="Warren W.C."/>
        </authorList>
    </citation>
    <scope>NUCLEOTIDE SEQUENCE [LARGE SCALE GENOMIC DNA]</scope>
</reference>
<comment type="subunit">
    <text evidence="2">Homodimer; disulfide-linked.</text>
</comment>
<evidence type="ECO:0000256" key="12">
    <source>
        <dbReference type="ARBA" id="ARBA00023224"/>
    </source>
</evidence>
<dbReference type="SUPFAM" id="SSF53822">
    <property type="entry name" value="Periplasmic binding protein-like I"/>
    <property type="match status" value="1"/>
</dbReference>
<feature type="transmembrane region" description="Helical" evidence="14">
    <location>
        <begin position="753"/>
        <end position="775"/>
    </location>
</feature>
<keyword evidence="8 14" id="KW-0472">Membrane</keyword>
<dbReference type="FunFam" id="2.10.50.30:FF:000004">
    <property type="entry name" value="Taste receptor type 1 member 3-like protein"/>
    <property type="match status" value="1"/>
</dbReference>
<feature type="transmembrane region" description="Helical" evidence="14">
    <location>
        <begin position="676"/>
        <end position="695"/>
    </location>
</feature>
<feature type="domain" description="G-protein coupled receptors family 3 profile" evidence="16">
    <location>
        <begin position="564"/>
        <end position="825"/>
    </location>
</feature>
<dbReference type="Proteomes" id="UP000314986">
    <property type="component" value="Unassembled WGS sequence"/>
</dbReference>
<protein>
    <recommendedName>
        <fullName evidence="13">G-protein coupled receptor family C group 6 member A</fullName>
    </recommendedName>
</protein>
<evidence type="ECO:0000313" key="18">
    <source>
        <dbReference type="Proteomes" id="UP000314986"/>
    </source>
</evidence>